<reference evidence="1" key="1">
    <citation type="submission" date="2023-07" db="EMBL/GenBank/DDBJ databases">
        <title>The genome sequence of Rhodocytophaga aerolata KACC 12507.</title>
        <authorList>
            <person name="Zhang X."/>
        </authorList>
    </citation>
    <scope>NUCLEOTIDE SEQUENCE</scope>
    <source>
        <strain evidence="1">KACC 12507</strain>
    </source>
</reference>
<dbReference type="Proteomes" id="UP001168528">
    <property type="component" value="Unassembled WGS sequence"/>
</dbReference>
<comment type="caution">
    <text evidence="1">The sequence shown here is derived from an EMBL/GenBank/DDBJ whole genome shotgun (WGS) entry which is preliminary data.</text>
</comment>
<evidence type="ECO:0000313" key="1">
    <source>
        <dbReference type="EMBL" id="MDO1449566.1"/>
    </source>
</evidence>
<protein>
    <submittedName>
        <fullName evidence="1">Uncharacterized protein</fullName>
    </submittedName>
</protein>
<keyword evidence="2" id="KW-1185">Reference proteome</keyword>
<dbReference type="EMBL" id="JAUKPO010000020">
    <property type="protein sequence ID" value="MDO1449566.1"/>
    <property type="molecule type" value="Genomic_DNA"/>
</dbReference>
<gene>
    <name evidence="1" type="ORF">Q0590_25035</name>
</gene>
<sequence>MEPIQEQQLTLTVEPRPNLNVFVLTGLEESPANLNYDILGLHKVRKFVKGELIGVDYYKKFDEVSNAYSGLCVREYNTYIRKDDFVYKREKRIEWLLASGFVGEIKETIKYYSPLEAITEGKIRRQNIINEVKFNAWYLLGPLDGFKIMSVFKQNIDLYIEGVLEPLHTQLAASTEPYLDNLLSDGQTTVRAYLINFVTI</sequence>
<evidence type="ECO:0000313" key="2">
    <source>
        <dbReference type="Proteomes" id="UP001168528"/>
    </source>
</evidence>
<organism evidence="1 2">
    <name type="scientific">Rhodocytophaga aerolata</name>
    <dbReference type="NCBI Taxonomy" id="455078"/>
    <lineage>
        <taxon>Bacteria</taxon>
        <taxon>Pseudomonadati</taxon>
        <taxon>Bacteroidota</taxon>
        <taxon>Cytophagia</taxon>
        <taxon>Cytophagales</taxon>
        <taxon>Rhodocytophagaceae</taxon>
        <taxon>Rhodocytophaga</taxon>
    </lineage>
</organism>
<proteinExistence type="predicted"/>
<dbReference type="RefSeq" id="WP_302040370.1">
    <property type="nucleotide sequence ID" value="NZ_JAUKPO010000020.1"/>
</dbReference>
<name>A0ABT8RBT4_9BACT</name>
<accession>A0ABT8RBT4</accession>